<comment type="caution">
    <text evidence="1">The sequence shown here is derived from an EMBL/GenBank/DDBJ whole genome shotgun (WGS) entry which is preliminary data.</text>
</comment>
<sequence>MAIVPPVSIDVVLKDVDLLVMGKAVEEIVTQGHRTASQFKHQIFNQYFEAYGSDMLLQVESVNTFWKTQHVENISLQVLSSSIIKKLEESKTATEAFGLMFLKLWEWLRSILLDENAYFGDVVEETGLWFERAKEKWTALENKIRVTNENLMAGIRMYPALFTFEDSYAAWGCLTDDESLREAQIEALKPRVKTRPAVRKRYTCTLTLQNVEKLQSHRSRVSIELEIRAWVKPSPYGITLQCEAQLPSDSPDVRAGVKIVDHAPKTQKEITDNIDVEPLGCTPYVHTRSTSPAHISWKISRKNWFQKRPTTGVPTRLPLSIVVEHTTDFTLYVRLDIVRYEWFFKKFSGDTEINIEAVLQDVDFFVIGTATSELVKDIGPLVSRNAEKLTGVKSDYVEELRKQFQHFTGAVDYNFLALSLASSAISSLGMVLDNWEAWNIEFIVQKLVYTVDELLRVHQYTLSAMTAYAEAISGLDTLFRKYLEANGSDVLLQFETTNTFWNTHHLENISPHALSSSIIKKLQDSKVATEAFGLVFLKLSEWLRGVLLDENDYFGDAVQDTNLWFDHARQKWGALEGKILSTNGHLMKGIDMYPAFFTFKDIHAAWDRLMSDQSSRTIQIEALKPRVKTRLAVRKHYSPIPCLLTRKTVCSYSCKLTLQNVEKIEPHRSRIFIDMEIEAWVKPPPHIIHLQCEVQTPPDSVEKGASIKITDHSPKTRKEISQDVRVEPARCTPSIHIHTQSPAILTWRVSRQHRFLNRASTGVPTLLPLSLVVEHTTDFLLCLRLSVTRYEWLFKNFSGNTEVAASFRA</sequence>
<keyword evidence="2" id="KW-1185">Reference proteome</keyword>
<reference evidence="1 2" key="1">
    <citation type="journal article" date="2018" name="Evol. Lett.">
        <title>Horizontal gene cluster transfer increased hallucinogenic mushroom diversity.</title>
        <authorList>
            <person name="Reynolds H.T."/>
            <person name="Vijayakumar V."/>
            <person name="Gluck-Thaler E."/>
            <person name="Korotkin H.B."/>
            <person name="Matheny P.B."/>
            <person name="Slot J.C."/>
        </authorList>
    </citation>
    <scope>NUCLEOTIDE SEQUENCE [LARGE SCALE GENOMIC DNA]</scope>
    <source>
        <strain evidence="1 2">2629</strain>
    </source>
</reference>
<evidence type="ECO:0000313" key="2">
    <source>
        <dbReference type="Proteomes" id="UP000284842"/>
    </source>
</evidence>
<evidence type="ECO:0000313" key="1">
    <source>
        <dbReference type="EMBL" id="PPR01526.1"/>
    </source>
</evidence>
<dbReference type="EMBL" id="NHTK01001243">
    <property type="protein sequence ID" value="PPR01526.1"/>
    <property type="molecule type" value="Genomic_DNA"/>
</dbReference>
<gene>
    <name evidence="1" type="ORF">CVT24_001839</name>
</gene>
<organism evidence="1 2">
    <name type="scientific">Panaeolus cyanescens</name>
    <dbReference type="NCBI Taxonomy" id="181874"/>
    <lineage>
        <taxon>Eukaryota</taxon>
        <taxon>Fungi</taxon>
        <taxon>Dikarya</taxon>
        <taxon>Basidiomycota</taxon>
        <taxon>Agaricomycotina</taxon>
        <taxon>Agaricomycetes</taxon>
        <taxon>Agaricomycetidae</taxon>
        <taxon>Agaricales</taxon>
        <taxon>Agaricineae</taxon>
        <taxon>Galeropsidaceae</taxon>
        <taxon>Panaeolus</taxon>
    </lineage>
</organism>
<protein>
    <submittedName>
        <fullName evidence="1">Uncharacterized protein</fullName>
    </submittedName>
</protein>
<proteinExistence type="predicted"/>
<dbReference type="AlphaFoldDB" id="A0A409YET8"/>
<accession>A0A409YET8</accession>
<dbReference type="InParanoid" id="A0A409YET8"/>
<dbReference type="Proteomes" id="UP000284842">
    <property type="component" value="Unassembled WGS sequence"/>
</dbReference>
<name>A0A409YET8_9AGAR</name>